<dbReference type="OrthoDB" id="127663at2759"/>
<evidence type="ECO:0000313" key="1">
    <source>
        <dbReference type="EMBL" id="OWZ05087.1"/>
    </source>
</evidence>
<name>A0A225VJZ2_9STRA</name>
<evidence type="ECO:0000313" key="2">
    <source>
        <dbReference type="Proteomes" id="UP000198211"/>
    </source>
</evidence>
<accession>A0A225VJZ2</accession>
<protein>
    <submittedName>
        <fullName evidence="1">Uncharacterized protein</fullName>
    </submittedName>
</protein>
<keyword evidence="2" id="KW-1185">Reference proteome</keyword>
<dbReference type="EMBL" id="NBNE01004615">
    <property type="protein sequence ID" value="OWZ05087.1"/>
    <property type="molecule type" value="Genomic_DNA"/>
</dbReference>
<proteinExistence type="predicted"/>
<dbReference type="AlphaFoldDB" id="A0A225VJZ2"/>
<sequence>MDFEKVKTILASSLKMDTKQTDANSRVSKLMHQLYQLLEKENMEWMIHSETKKVVRYVIDALAPEQFKSVVKKDLEKESNKPLLKDVVAFMVASQLHGIYSLGTDSRSAKQGLEPADQARREQG</sequence>
<reference evidence="2" key="1">
    <citation type="submission" date="2017-03" db="EMBL/GenBank/DDBJ databases">
        <title>Phytopthora megakarya and P. palmivora, two closely related causual agents of cacao black pod achieved similar genome size and gene model numbers by different mechanisms.</title>
        <authorList>
            <person name="Ali S."/>
            <person name="Shao J."/>
            <person name="Larry D.J."/>
            <person name="Kronmiller B."/>
            <person name="Shen D."/>
            <person name="Strem M.D."/>
            <person name="Melnick R.L."/>
            <person name="Guiltinan M.J."/>
            <person name="Tyler B.M."/>
            <person name="Meinhardt L.W."/>
            <person name="Bailey B.A."/>
        </authorList>
    </citation>
    <scope>NUCLEOTIDE SEQUENCE [LARGE SCALE GENOMIC DNA]</scope>
    <source>
        <strain evidence="2">zdho120</strain>
    </source>
</reference>
<gene>
    <name evidence="1" type="ORF">PHMEG_00022889</name>
</gene>
<organism evidence="1 2">
    <name type="scientific">Phytophthora megakarya</name>
    <dbReference type="NCBI Taxonomy" id="4795"/>
    <lineage>
        <taxon>Eukaryota</taxon>
        <taxon>Sar</taxon>
        <taxon>Stramenopiles</taxon>
        <taxon>Oomycota</taxon>
        <taxon>Peronosporomycetes</taxon>
        <taxon>Peronosporales</taxon>
        <taxon>Peronosporaceae</taxon>
        <taxon>Phytophthora</taxon>
    </lineage>
</organism>
<comment type="caution">
    <text evidence="1">The sequence shown here is derived from an EMBL/GenBank/DDBJ whole genome shotgun (WGS) entry which is preliminary data.</text>
</comment>
<dbReference type="Proteomes" id="UP000198211">
    <property type="component" value="Unassembled WGS sequence"/>
</dbReference>